<dbReference type="PIRSF" id="PIRSF010372">
    <property type="entry name" value="PaiB"/>
    <property type="match status" value="1"/>
</dbReference>
<dbReference type="Pfam" id="PF04299">
    <property type="entry name" value="FMN_bind_2"/>
    <property type="match status" value="1"/>
</dbReference>
<reference evidence="2" key="1">
    <citation type="journal article" date="2019" name="Int. J. Syst. Evol. Microbiol.">
        <title>The Global Catalogue of Microorganisms (GCM) 10K type strain sequencing project: providing services to taxonomists for standard genome sequencing and annotation.</title>
        <authorList>
            <consortium name="The Broad Institute Genomics Platform"/>
            <consortium name="The Broad Institute Genome Sequencing Center for Infectious Disease"/>
            <person name="Wu L."/>
            <person name="Ma J."/>
        </authorList>
    </citation>
    <scope>NUCLEOTIDE SEQUENCE [LARGE SCALE GENOMIC DNA]</scope>
    <source>
        <strain evidence="2">TISTR 1514</strain>
    </source>
</reference>
<evidence type="ECO:0000313" key="1">
    <source>
        <dbReference type="EMBL" id="MFD2757513.1"/>
    </source>
</evidence>
<dbReference type="InterPro" id="IPR007396">
    <property type="entry name" value="TR_PAI2-type"/>
</dbReference>
<keyword evidence="2" id="KW-1185">Reference proteome</keyword>
<dbReference type="SUPFAM" id="SSF50475">
    <property type="entry name" value="FMN-binding split barrel"/>
    <property type="match status" value="1"/>
</dbReference>
<sequence>MHTYPAYHAPDGRALVDFVAATPFAVAVTSQRGAPIATHVPVVFPPDLDPADHESLVGQTLWSHLGRANPHWERMLEQPEVLLIHSSSHGYVSPTLYGRPKSVPTVDYTAVHLTGRVTMLDDEGALRVVEQTVRQLEGTRKQEWDMTDSLDVFRAIIGGVVAFGIEITGEQAVFKLSQDMPGEIRGRVRDEFAGEGGEPVPGCPHADLARLMDSLPEQPNDEGAK</sequence>
<accession>A0ABW5UX36</accession>
<dbReference type="EMBL" id="JBHUNE010000003">
    <property type="protein sequence ID" value="MFD2757513.1"/>
    <property type="molecule type" value="Genomic_DNA"/>
</dbReference>
<dbReference type="PANTHER" id="PTHR35802">
    <property type="entry name" value="PROTEASE SYNTHASE AND SPORULATION PROTEIN PAI 2"/>
    <property type="match status" value="1"/>
</dbReference>
<gene>
    <name evidence="1" type="ORF">ACFSW7_03855</name>
</gene>
<dbReference type="Proteomes" id="UP001597492">
    <property type="component" value="Unassembled WGS sequence"/>
</dbReference>
<protein>
    <submittedName>
        <fullName evidence="1">FMN-binding negative transcriptional regulator</fullName>
    </submittedName>
</protein>
<dbReference type="PANTHER" id="PTHR35802:SF1">
    <property type="entry name" value="PROTEASE SYNTHASE AND SPORULATION PROTEIN PAI 2"/>
    <property type="match status" value="1"/>
</dbReference>
<name>A0ABW5UX36_9MICO</name>
<proteinExistence type="predicted"/>
<comment type="caution">
    <text evidence="1">The sequence shown here is derived from an EMBL/GenBank/DDBJ whole genome shotgun (WGS) entry which is preliminary data.</text>
</comment>
<dbReference type="InterPro" id="IPR012349">
    <property type="entry name" value="Split_barrel_FMN-bd"/>
</dbReference>
<dbReference type="Gene3D" id="2.30.110.10">
    <property type="entry name" value="Electron Transport, Fmn-binding Protein, Chain A"/>
    <property type="match status" value="1"/>
</dbReference>
<organism evidence="1 2">
    <name type="scientific">Gulosibacter faecalis</name>
    <dbReference type="NCBI Taxonomy" id="272240"/>
    <lineage>
        <taxon>Bacteria</taxon>
        <taxon>Bacillati</taxon>
        <taxon>Actinomycetota</taxon>
        <taxon>Actinomycetes</taxon>
        <taxon>Micrococcales</taxon>
        <taxon>Microbacteriaceae</taxon>
        <taxon>Gulosibacter</taxon>
    </lineage>
</organism>
<evidence type="ECO:0000313" key="2">
    <source>
        <dbReference type="Proteomes" id="UP001597492"/>
    </source>
</evidence>
<dbReference type="RefSeq" id="WP_019618057.1">
    <property type="nucleotide sequence ID" value="NZ_JBHUNE010000003.1"/>
</dbReference>